<reference evidence="1 2" key="1">
    <citation type="submission" date="2023-11" db="EMBL/GenBank/DDBJ databases">
        <authorList>
            <person name="Cook R."/>
            <person name="Crisci M."/>
            <person name="Pye H."/>
            <person name="Adriaenssens E."/>
            <person name="Santini J."/>
        </authorList>
    </citation>
    <scope>NUCLEOTIDE SEQUENCE [LARGE SCALE GENOMIC DNA]</scope>
    <source>
        <strain evidence="1">Lak_Megaphage_RVC_JS4_GC31</strain>
    </source>
</reference>
<evidence type="ECO:0000313" key="1">
    <source>
        <dbReference type="EMBL" id="WQJ52778.1"/>
    </source>
</evidence>
<organism evidence="1 2">
    <name type="scientific">phage Lak_Megaphage_RVC_JS4_GC31</name>
    <dbReference type="NCBI Taxonomy" id="3109228"/>
    <lineage>
        <taxon>Viruses</taxon>
        <taxon>Duplodnaviria</taxon>
        <taxon>Heunggongvirae</taxon>
        <taxon>Uroviricota</taxon>
        <taxon>Caudoviricetes</taxon>
        <taxon>Caudoviricetes code 15 clade</taxon>
    </lineage>
</organism>
<keyword evidence="2" id="KW-1185">Reference proteome</keyword>
<proteinExistence type="predicted"/>
<dbReference type="EMBL" id="OR769222">
    <property type="protein sequence ID" value="WQJ52778.1"/>
    <property type="molecule type" value="Genomic_DNA"/>
</dbReference>
<evidence type="ECO:0008006" key="3">
    <source>
        <dbReference type="Google" id="ProtNLM"/>
    </source>
</evidence>
<dbReference type="Proteomes" id="UP001349343">
    <property type="component" value="Segment"/>
</dbReference>
<accession>A0ABZ0Z0U2</accession>
<sequence>MSKLFNVNSLEFGDKLITKNGMMAVYLKQDSDDGHLLIAINHMPNNCFLSHYEIKNDILIEAHARLNDDFDIIGYWEDFL</sequence>
<protein>
    <recommendedName>
        <fullName evidence="3">Phage protein</fullName>
    </recommendedName>
</protein>
<evidence type="ECO:0000313" key="2">
    <source>
        <dbReference type="Proteomes" id="UP001349343"/>
    </source>
</evidence>
<name>A0ABZ0Z0U2_9CAUD</name>